<feature type="domain" description="AAA+ ATPase" evidence="10">
    <location>
        <begin position="37"/>
        <end position="168"/>
    </location>
</feature>
<dbReference type="Pfam" id="PF17864">
    <property type="entry name" value="AAA_lid_4"/>
    <property type="match status" value="1"/>
</dbReference>
<comment type="function">
    <text evidence="9">The RuvA-RuvB-RuvC complex processes Holliday junction (HJ) DNA during genetic recombination and DNA repair, while the RuvA-RuvB complex plays an important role in the rescue of blocked DNA replication forks via replication fork reversal (RFR). RuvA specifically binds to HJ cruciform DNA, conferring on it an open structure. The RuvB hexamer acts as an ATP-dependent pump, pulling dsDNA into and through the RuvAB complex. RuvB forms 2 homohexamers on either side of HJ DNA bound by 1 or 2 RuvA tetramers; 4 subunits per hexamer contact DNA at a time. Coordinated motions by a converter formed by DNA-disengaged RuvB subunits stimulates ATP hydrolysis and nucleotide exchange. Immobilization of the converter enables RuvB to convert the ATP-contained energy into a lever motion, pulling 2 nucleotides of DNA out of the RuvA tetramer per ATP hydrolyzed, thus driving DNA branch migration. The RuvB motors rotate together with the DNA substrate, which together with the progressing nucleotide cycle form the mechanistic basis for DNA recombination by continuous HJ branch migration. Branch migration allows RuvC to scan DNA until it finds its consensus sequence, where it cleaves and resolves cruciform DNA.</text>
</comment>
<dbReference type="CDD" id="cd00009">
    <property type="entry name" value="AAA"/>
    <property type="match status" value="1"/>
</dbReference>
<dbReference type="AlphaFoldDB" id="A0AAV5NA15"/>
<evidence type="ECO:0000256" key="1">
    <source>
        <dbReference type="ARBA" id="ARBA00022490"/>
    </source>
</evidence>
<accession>A0AAV5NA15</accession>
<keyword evidence="8 9" id="KW-0234">DNA repair</keyword>
<evidence type="ECO:0000256" key="9">
    <source>
        <dbReference type="HAMAP-Rule" id="MF_00016"/>
    </source>
</evidence>
<dbReference type="GO" id="GO:0048476">
    <property type="term" value="C:Holliday junction resolvase complex"/>
    <property type="evidence" value="ECO:0007669"/>
    <property type="project" value="UniProtKB-UniRule"/>
</dbReference>
<feature type="binding site" evidence="9">
    <location>
        <position position="52"/>
    </location>
    <ligand>
        <name>Mg(2+)</name>
        <dbReference type="ChEBI" id="CHEBI:18420"/>
    </ligand>
</feature>
<dbReference type="HAMAP" id="MF_00016">
    <property type="entry name" value="DNA_HJ_migration_RuvB"/>
    <property type="match status" value="1"/>
</dbReference>
<dbReference type="GO" id="GO:0009378">
    <property type="term" value="F:four-way junction helicase activity"/>
    <property type="evidence" value="ECO:0007669"/>
    <property type="project" value="InterPro"/>
</dbReference>
<dbReference type="PANTHER" id="PTHR42848">
    <property type="match status" value="1"/>
</dbReference>
<dbReference type="EMBL" id="LR214945">
    <property type="protein sequence ID" value="VEU56917.1"/>
    <property type="molecule type" value="Genomic_DNA"/>
</dbReference>
<keyword evidence="1 9" id="KW-0963">Cytoplasm</keyword>
<comment type="similarity">
    <text evidence="9">Belongs to the RuvB family.</text>
</comment>
<feature type="binding site" evidence="9">
    <location>
        <position position="52"/>
    </location>
    <ligand>
        <name>ATP</name>
        <dbReference type="ChEBI" id="CHEBI:30616"/>
    </ligand>
</feature>
<dbReference type="InterPro" id="IPR027417">
    <property type="entry name" value="P-loop_NTPase"/>
</dbReference>
<dbReference type="GO" id="GO:0000400">
    <property type="term" value="F:four-way junction DNA binding"/>
    <property type="evidence" value="ECO:0007669"/>
    <property type="project" value="UniProtKB-UniRule"/>
</dbReference>
<feature type="binding site" evidence="9">
    <location>
        <position position="167"/>
    </location>
    <ligand>
        <name>ATP</name>
        <dbReference type="ChEBI" id="CHEBI:30616"/>
    </ligand>
</feature>
<feature type="region of interest" description="Head domain (RuvB-H)" evidence="9">
    <location>
        <begin position="236"/>
        <end position="307"/>
    </location>
</feature>
<feature type="binding site" evidence="9">
    <location>
        <position position="157"/>
    </location>
    <ligand>
        <name>ATP</name>
        <dbReference type="ChEBI" id="CHEBI:30616"/>
    </ligand>
</feature>
<evidence type="ECO:0000313" key="11">
    <source>
        <dbReference type="EMBL" id="VEU56917.1"/>
    </source>
</evidence>
<dbReference type="Gene3D" id="3.40.50.300">
    <property type="entry name" value="P-loop containing nucleotide triphosphate hydrolases"/>
    <property type="match status" value="1"/>
</dbReference>
<evidence type="ECO:0000259" key="10">
    <source>
        <dbReference type="SMART" id="SM00382"/>
    </source>
</evidence>
<dbReference type="NCBIfam" id="TIGR00635">
    <property type="entry name" value="ruvB"/>
    <property type="match status" value="1"/>
</dbReference>
<dbReference type="GO" id="GO:0006310">
    <property type="term" value="P:DNA recombination"/>
    <property type="evidence" value="ECO:0007669"/>
    <property type="project" value="UniProtKB-UniRule"/>
</dbReference>
<feature type="binding site" evidence="9">
    <location>
        <position position="53"/>
    </location>
    <ligand>
        <name>ATP</name>
        <dbReference type="ChEBI" id="CHEBI:30616"/>
    </ligand>
</feature>
<name>A0AAV5NA15_MYCPM</name>
<keyword evidence="4 9" id="KW-0378">Hydrolase</keyword>
<proteinExistence type="inferred from homology"/>
<comment type="domain">
    <text evidence="9">Has 3 domains, the large (RuvB-L) and small ATPase (RuvB-S) domains and the C-terminal head (RuvB-H) domain. The head domain binds DNA, while the ATPase domains jointly bind ATP, ADP or are empty depending on the state of the subunit in the translocation cycle. During a single DNA translocation step the structure of each domain remains the same, but their relative positions change.</text>
</comment>
<evidence type="ECO:0000256" key="6">
    <source>
        <dbReference type="ARBA" id="ARBA00023125"/>
    </source>
</evidence>
<dbReference type="GeneID" id="66608782"/>
<feature type="binding site" evidence="9">
    <location>
        <position position="5"/>
    </location>
    <ligand>
        <name>ATP</name>
        <dbReference type="ChEBI" id="CHEBI:30616"/>
    </ligand>
</feature>
<feature type="binding site" evidence="9">
    <location>
        <begin position="114"/>
        <end position="116"/>
    </location>
    <ligand>
        <name>ATP</name>
        <dbReference type="ChEBI" id="CHEBI:30616"/>
    </ligand>
</feature>
<dbReference type="SMART" id="SM00382">
    <property type="entry name" value="AAA"/>
    <property type="match status" value="1"/>
</dbReference>
<comment type="catalytic activity">
    <reaction evidence="9">
        <text>ATP + H2O = ADP + phosphate + H(+)</text>
        <dbReference type="Rhea" id="RHEA:13065"/>
        <dbReference type="ChEBI" id="CHEBI:15377"/>
        <dbReference type="ChEBI" id="CHEBI:15378"/>
        <dbReference type="ChEBI" id="CHEBI:30616"/>
        <dbReference type="ChEBI" id="CHEBI:43474"/>
        <dbReference type="ChEBI" id="CHEBI:456216"/>
    </reaction>
</comment>
<feature type="binding site" evidence="9">
    <location>
        <position position="294"/>
    </location>
    <ligand>
        <name>DNA</name>
        <dbReference type="ChEBI" id="CHEBI:16991"/>
    </ligand>
</feature>
<protein>
    <recommendedName>
        <fullName evidence="9">Holliday junction branch migration complex subunit RuvB</fullName>
        <ecNumber evidence="9">3.6.4.-</ecNumber>
    </recommendedName>
</protein>
<keyword evidence="11" id="KW-0347">Helicase</keyword>
<evidence type="ECO:0000313" key="12">
    <source>
        <dbReference type="Proteomes" id="UP000289557"/>
    </source>
</evidence>
<feature type="binding site" evidence="9">
    <location>
        <position position="289"/>
    </location>
    <ligand>
        <name>DNA</name>
        <dbReference type="ChEBI" id="CHEBI:16991"/>
    </ligand>
</feature>
<gene>
    <name evidence="9 11" type="primary">ruvB</name>
    <name evidence="11" type="ORF">NCTC10119_00170</name>
</gene>
<comment type="subunit">
    <text evidence="9">Homohexamer. Forms an RuvA(8)-RuvB(12)-Holliday junction (HJ) complex. HJ DNA is sandwiched between 2 RuvA tetramers; dsDNA enters through RuvA and exits via RuvB. An RuvB hexamer assembles on each DNA strand where it exits the tetramer. Each RuvB hexamer is contacted by two RuvA subunits (via domain III) on 2 adjacent RuvB subunits; this complex drives branch migration. In the full resolvosome a probable DNA-RuvA(4)-RuvB(12)-RuvC(2) complex forms which resolves the HJ.</text>
</comment>
<evidence type="ECO:0000256" key="5">
    <source>
        <dbReference type="ARBA" id="ARBA00022840"/>
    </source>
</evidence>
<dbReference type="SUPFAM" id="SSF52540">
    <property type="entry name" value="P-loop containing nucleoside triphosphate hydrolases"/>
    <property type="match status" value="1"/>
</dbReference>
<dbReference type="GO" id="GO:0005737">
    <property type="term" value="C:cytoplasm"/>
    <property type="evidence" value="ECO:0007669"/>
    <property type="project" value="UniProtKB-SubCell"/>
</dbReference>
<feature type="binding site" evidence="9">
    <location>
        <position position="204"/>
    </location>
    <ligand>
        <name>ATP</name>
        <dbReference type="ChEBI" id="CHEBI:30616"/>
    </ligand>
</feature>
<dbReference type="RefSeq" id="WP_014325589.1">
    <property type="nucleotide sequence ID" value="NZ_AP017318.1"/>
</dbReference>
<dbReference type="PANTHER" id="PTHR42848:SF1">
    <property type="entry name" value="HOLLIDAY JUNCTION BRANCH MIGRATION COMPLEX SUBUNIT RUVB"/>
    <property type="match status" value="1"/>
</dbReference>
<dbReference type="Pfam" id="PF05496">
    <property type="entry name" value="RuvB_N"/>
    <property type="match status" value="1"/>
</dbReference>
<keyword evidence="3 9" id="KW-0227">DNA damage</keyword>
<evidence type="ECO:0000256" key="4">
    <source>
        <dbReference type="ARBA" id="ARBA00022801"/>
    </source>
</evidence>
<dbReference type="InterPro" id="IPR036388">
    <property type="entry name" value="WH-like_DNA-bd_sf"/>
</dbReference>
<dbReference type="SUPFAM" id="SSF46785">
    <property type="entry name" value="Winged helix' DNA-binding domain"/>
    <property type="match status" value="1"/>
</dbReference>
<keyword evidence="2 9" id="KW-0547">Nucleotide-binding</keyword>
<comment type="caution">
    <text evidence="9">Lacks conserved residue(s) required for the propagation of feature annotation.</text>
</comment>
<dbReference type="InterPro" id="IPR041445">
    <property type="entry name" value="AAA_lid_4"/>
</dbReference>
<comment type="subcellular location">
    <subcellularLocation>
        <location evidence="9">Cytoplasm</location>
    </subcellularLocation>
</comment>
<dbReference type="GO" id="GO:0006281">
    <property type="term" value="P:DNA repair"/>
    <property type="evidence" value="ECO:0007669"/>
    <property type="project" value="UniProtKB-UniRule"/>
</dbReference>
<dbReference type="GO" id="GO:0005524">
    <property type="term" value="F:ATP binding"/>
    <property type="evidence" value="ECO:0007669"/>
    <property type="project" value="UniProtKB-UniRule"/>
</dbReference>
<dbReference type="Pfam" id="PF05491">
    <property type="entry name" value="WHD_RuvB"/>
    <property type="match status" value="1"/>
</dbReference>
<dbReference type="InterPro" id="IPR004605">
    <property type="entry name" value="DNA_helicase_Holl-junc_RuvB"/>
</dbReference>
<feature type="binding site" evidence="9">
    <location>
        <position position="48"/>
    </location>
    <ligand>
        <name>ATP</name>
        <dbReference type="ChEBI" id="CHEBI:30616"/>
    </ligand>
</feature>
<dbReference type="GO" id="GO:0016787">
    <property type="term" value="F:hydrolase activity"/>
    <property type="evidence" value="ECO:0007669"/>
    <property type="project" value="UniProtKB-KW"/>
</dbReference>
<feature type="binding site" evidence="9">
    <location>
        <position position="51"/>
    </location>
    <ligand>
        <name>ATP</name>
        <dbReference type="ChEBI" id="CHEBI:30616"/>
    </ligand>
</feature>
<dbReference type="InterPro" id="IPR008824">
    <property type="entry name" value="RuvB-like_N"/>
</dbReference>
<sequence length="307" mass="34939">MKLQIKPPNNFAEFVGKQEIINQIQLSIKASRINKAQLDHILLYGPPGVGKTTLARLIASEMNTKLQIIQGGHLQRPSDFLNAVSLIKKGDVLFVDEIHAVAPSVMELMFPVMDDFRVQVLIGKDFNSKMVEMKVNPFTLIGATTQFGKIINPLEDRFGMILNIDYYSNQEIERIVSIYGEQMELELKPEEITQITQHSKQTPRIAIRIVKRLFEQKIVNKKIDLAALFKSLMIYKNGLQSIDVQYLKALNGQYEPQGIKSICSMLGIDKSTVENKIEPFLLRENMIQKTKKGRIITRTGRNYLTSC</sequence>
<organism evidence="11 12">
    <name type="scientific">Mycoplasmoides pneumoniae</name>
    <name type="common">Mycoplasma pneumoniae</name>
    <dbReference type="NCBI Taxonomy" id="2104"/>
    <lineage>
        <taxon>Bacteria</taxon>
        <taxon>Bacillati</taxon>
        <taxon>Mycoplasmatota</taxon>
        <taxon>Mycoplasmoidales</taxon>
        <taxon>Mycoplasmoidaceae</taxon>
        <taxon>Mycoplasmoides</taxon>
    </lineage>
</organism>
<dbReference type="InterPro" id="IPR008823">
    <property type="entry name" value="RuvB_wg_C"/>
</dbReference>
<keyword evidence="5 9" id="KW-0067">ATP-binding</keyword>
<evidence type="ECO:0000256" key="7">
    <source>
        <dbReference type="ARBA" id="ARBA00023172"/>
    </source>
</evidence>
<dbReference type="InterPro" id="IPR036390">
    <property type="entry name" value="WH_DNA-bd_sf"/>
</dbReference>
<dbReference type="Proteomes" id="UP000289557">
    <property type="component" value="Chromosome"/>
</dbReference>
<evidence type="ECO:0000256" key="2">
    <source>
        <dbReference type="ARBA" id="ARBA00022741"/>
    </source>
</evidence>
<keyword evidence="6 9" id="KW-0238">DNA-binding</keyword>
<dbReference type="NCBIfam" id="NF000868">
    <property type="entry name" value="PRK00080.1"/>
    <property type="match status" value="1"/>
</dbReference>
<dbReference type="InterPro" id="IPR003593">
    <property type="entry name" value="AAA+_ATPase"/>
</dbReference>
<dbReference type="Gene3D" id="1.10.10.10">
    <property type="entry name" value="Winged helix-like DNA-binding domain superfamily/Winged helix DNA-binding domain"/>
    <property type="match status" value="1"/>
</dbReference>
<dbReference type="EC" id="3.6.4.-" evidence="9"/>
<keyword evidence="7 9" id="KW-0233">DNA recombination</keyword>
<evidence type="ECO:0000256" key="3">
    <source>
        <dbReference type="ARBA" id="ARBA00022763"/>
    </source>
</evidence>
<evidence type="ECO:0000256" key="8">
    <source>
        <dbReference type="ARBA" id="ARBA00023204"/>
    </source>
</evidence>
<reference evidence="11 12" key="1">
    <citation type="submission" date="2019-01" db="EMBL/GenBank/DDBJ databases">
        <authorList>
            <consortium name="Pathogen Informatics"/>
        </authorList>
    </citation>
    <scope>NUCLEOTIDE SEQUENCE [LARGE SCALE GENOMIC DNA]</scope>
    <source>
        <strain evidence="11 12">NCTC10119</strain>
    </source>
</reference>